<reference evidence="6 7" key="1">
    <citation type="submission" date="2016-12" db="EMBL/GenBank/DDBJ databases">
        <title>The draft genome sequence of HSLHS2.</title>
        <authorList>
            <person name="Hu D."/>
            <person name="Wang L."/>
            <person name="Shao Z."/>
        </authorList>
    </citation>
    <scope>NUCLEOTIDE SEQUENCE [LARGE SCALE GENOMIC DNA]</scope>
    <source>
        <strain evidence="6">MCCC 1A06712</strain>
    </source>
</reference>
<comment type="similarity">
    <text evidence="1">Belongs to the 'phage' integrase family.</text>
</comment>
<accession>A0A251WZ54</accession>
<evidence type="ECO:0000313" key="6">
    <source>
        <dbReference type="EMBL" id="OUD09626.1"/>
    </source>
</evidence>
<name>A0A251WZ54_9RHOB</name>
<dbReference type="AlphaFoldDB" id="A0A251WZ54"/>
<evidence type="ECO:0000256" key="2">
    <source>
        <dbReference type="ARBA" id="ARBA00022908"/>
    </source>
</evidence>
<comment type="caution">
    <text evidence="6">The sequence shown here is derived from an EMBL/GenBank/DDBJ whole genome shotgun (WGS) entry which is preliminary data.</text>
</comment>
<proteinExistence type="inferred from homology"/>
<dbReference type="Pfam" id="PF00589">
    <property type="entry name" value="Phage_integrase"/>
    <property type="match status" value="1"/>
</dbReference>
<sequence>MAMTIKLKYIDSLSGGRKRFRRRFPKDIATELGEEFFQVAMEAREGSSLLKEHGLLLAEFEKIVAKARQTEEEKQNASPRVRWKEATETANSLIKGARGFDDETEVRLLVAEHIAQENGDPLLIRALTNPSAEAPELTLKDAKDLYVKERLADDRSSRNRIERICNRVEASLGPLNKIQLIDLNREHARKLRDDMLATPKRNGELLAPESVRRELNMVRAILSLAIVEFDLQGKVQNPFEKLEVTSKKNARPTSAADKRDPLPADILIAMRAKMKENLRVPSLGLIWRLLEGTGCRNAEIIGLRVEDVKLDAPYPHLCIRWHEDRQIKTAASERNVPLVGDALEAAREALEAARGYDMLFPRYAHEGGADAASQSLMKQLRSVTKDKRHVVYSLRHNMKDHLISAGVDERDEHRILGHAMKGVGNRVYGGKQAALKAAYLAMQKAHEQMP</sequence>
<dbReference type="GO" id="GO:0003677">
    <property type="term" value="F:DNA binding"/>
    <property type="evidence" value="ECO:0007669"/>
    <property type="project" value="UniProtKB-KW"/>
</dbReference>
<dbReference type="OrthoDB" id="7222937at2"/>
<keyword evidence="2" id="KW-0229">DNA integration</keyword>
<dbReference type="Gene3D" id="1.10.443.10">
    <property type="entry name" value="Intergrase catalytic core"/>
    <property type="match status" value="1"/>
</dbReference>
<dbReference type="InterPro" id="IPR002104">
    <property type="entry name" value="Integrase_catalytic"/>
</dbReference>
<evidence type="ECO:0000259" key="5">
    <source>
        <dbReference type="PROSITE" id="PS51898"/>
    </source>
</evidence>
<keyword evidence="3" id="KW-0238">DNA-binding</keyword>
<dbReference type="InterPro" id="IPR013762">
    <property type="entry name" value="Integrase-like_cat_sf"/>
</dbReference>
<evidence type="ECO:0000313" key="7">
    <source>
        <dbReference type="Proteomes" id="UP000194664"/>
    </source>
</evidence>
<dbReference type="InterPro" id="IPR011010">
    <property type="entry name" value="DNA_brk_join_enz"/>
</dbReference>
<evidence type="ECO:0000256" key="4">
    <source>
        <dbReference type="ARBA" id="ARBA00023172"/>
    </source>
</evidence>
<dbReference type="InterPro" id="IPR050808">
    <property type="entry name" value="Phage_Integrase"/>
</dbReference>
<dbReference type="EMBL" id="MSPP01000002">
    <property type="protein sequence ID" value="OUD09626.1"/>
    <property type="molecule type" value="Genomic_DNA"/>
</dbReference>
<dbReference type="GO" id="GO:0006310">
    <property type="term" value="P:DNA recombination"/>
    <property type="evidence" value="ECO:0007669"/>
    <property type="project" value="UniProtKB-KW"/>
</dbReference>
<dbReference type="SUPFAM" id="SSF56349">
    <property type="entry name" value="DNA breaking-rejoining enzymes"/>
    <property type="match status" value="1"/>
</dbReference>
<dbReference type="PANTHER" id="PTHR30629">
    <property type="entry name" value="PROPHAGE INTEGRASE"/>
    <property type="match status" value="1"/>
</dbReference>
<dbReference type="RefSeq" id="WP_086450962.1">
    <property type="nucleotide sequence ID" value="NZ_MSPP01000002.1"/>
</dbReference>
<dbReference type="PROSITE" id="PS51898">
    <property type="entry name" value="TYR_RECOMBINASE"/>
    <property type="match status" value="1"/>
</dbReference>
<dbReference type="GO" id="GO:0015074">
    <property type="term" value="P:DNA integration"/>
    <property type="evidence" value="ECO:0007669"/>
    <property type="project" value="UniProtKB-KW"/>
</dbReference>
<dbReference type="PANTHER" id="PTHR30629:SF2">
    <property type="entry name" value="PROPHAGE INTEGRASE INTS-RELATED"/>
    <property type="match status" value="1"/>
</dbReference>
<organism evidence="6 7">
    <name type="scientific">Marivivens niveibacter</name>
    <dbReference type="NCBI Taxonomy" id="1930667"/>
    <lineage>
        <taxon>Bacteria</taxon>
        <taxon>Pseudomonadati</taxon>
        <taxon>Pseudomonadota</taxon>
        <taxon>Alphaproteobacteria</taxon>
        <taxon>Rhodobacterales</taxon>
        <taxon>Paracoccaceae</taxon>
        <taxon>Marivivens group</taxon>
        <taxon>Marivivens</taxon>
    </lineage>
</organism>
<keyword evidence="7" id="KW-1185">Reference proteome</keyword>
<dbReference type="Proteomes" id="UP000194664">
    <property type="component" value="Unassembled WGS sequence"/>
</dbReference>
<evidence type="ECO:0000256" key="1">
    <source>
        <dbReference type="ARBA" id="ARBA00008857"/>
    </source>
</evidence>
<evidence type="ECO:0000256" key="3">
    <source>
        <dbReference type="ARBA" id="ARBA00023125"/>
    </source>
</evidence>
<feature type="domain" description="Tyr recombinase" evidence="5">
    <location>
        <begin position="257"/>
        <end position="442"/>
    </location>
</feature>
<keyword evidence="4" id="KW-0233">DNA recombination</keyword>
<dbReference type="InterPro" id="IPR010998">
    <property type="entry name" value="Integrase_recombinase_N"/>
</dbReference>
<gene>
    <name evidence="6" type="ORF">BVC71_07245</name>
</gene>
<dbReference type="Gene3D" id="1.10.150.130">
    <property type="match status" value="1"/>
</dbReference>
<protein>
    <recommendedName>
        <fullName evidence="5">Tyr recombinase domain-containing protein</fullName>
    </recommendedName>
</protein>